<dbReference type="InterPro" id="IPR052575">
    <property type="entry name" value="SSU_processome_comp_20"/>
</dbReference>
<dbReference type="Pfam" id="PF07539">
    <property type="entry name" value="UTP20_N"/>
    <property type="match status" value="2"/>
</dbReference>
<feature type="non-terminal residue" evidence="2">
    <location>
        <position position="1"/>
    </location>
</feature>
<dbReference type="EMBL" id="JAODUP010000334">
    <property type="protein sequence ID" value="KAK2152287.1"/>
    <property type="molecule type" value="Genomic_DNA"/>
</dbReference>
<comment type="caution">
    <text evidence="2">The sequence shown here is derived from an EMBL/GenBank/DDBJ whole genome shotgun (WGS) entry which is preliminary data.</text>
</comment>
<dbReference type="PANTHER" id="PTHR17695">
    <property type="entry name" value="SMALL SUBUNIT PROCESSOME COMPONENT 20 HOMOLOG"/>
    <property type="match status" value="1"/>
</dbReference>
<accession>A0AAD9N070</accession>
<dbReference type="InterPro" id="IPR011430">
    <property type="entry name" value="UTP20_N"/>
</dbReference>
<protein>
    <recommendedName>
        <fullName evidence="1">U3 small nucleolar RNA-associated protein 20 N-terminal domain-containing protein</fullName>
    </recommendedName>
</protein>
<name>A0AAD9N070_9ANNE</name>
<dbReference type="GO" id="GO:0030686">
    <property type="term" value="C:90S preribosome"/>
    <property type="evidence" value="ECO:0007669"/>
    <property type="project" value="TreeGrafter"/>
</dbReference>
<dbReference type="AlphaFoldDB" id="A0AAD9N070"/>
<dbReference type="Proteomes" id="UP001208570">
    <property type="component" value="Unassembled WGS sequence"/>
</dbReference>
<dbReference type="PANTHER" id="PTHR17695:SF11">
    <property type="entry name" value="SMALL SUBUNIT PROCESSOME COMPONENT 20 HOMOLOG"/>
    <property type="match status" value="1"/>
</dbReference>
<evidence type="ECO:0000313" key="2">
    <source>
        <dbReference type="EMBL" id="KAK2152287.1"/>
    </source>
</evidence>
<proteinExistence type="predicted"/>
<sequence length="190" mass="21405">LLEHRDANLQKIAFECMMAYNHSYLTPYRENFERLMDDKTFKNEIVLFSIDEAVTVVKPEHRKDLLDVLFRILYGKMQSKTGKDTSGSLPGKVKHVMKTADPTHVIPLRKLQGVLNTVDLIICKLGSLLDSYLPQLIQLVSCIGALCSGLLAHRDQIHPKATSSVKNIRNAAIVRIFQVCTADELPFALD</sequence>
<reference evidence="2" key="1">
    <citation type="journal article" date="2023" name="Mol. Biol. Evol.">
        <title>Third-Generation Sequencing Reveals the Adaptive Role of the Epigenome in Three Deep-Sea Polychaetes.</title>
        <authorList>
            <person name="Perez M."/>
            <person name="Aroh O."/>
            <person name="Sun Y."/>
            <person name="Lan Y."/>
            <person name="Juniper S.K."/>
            <person name="Young C.R."/>
            <person name="Angers B."/>
            <person name="Qian P.Y."/>
        </authorList>
    </citation>
    <scope>NUCLEOTIDE SEQUENCE</scope>
    <source>
        <strain evidence="2">P08H-3</strain>
    </source>
</reference>
<feature type="domain" description="U3 small nucleolar RNA-associated protein 20 N-terminal" evidence="1">
    <location>
        <begin position="1"/>
        <end position="88"/>
    </location>
</feature>
<gene>
    <name evidence="2" type="ORF">LSH36_335g03020</name>
</gene>
<evidence type="ECO:0000259" key="1">
    <source>
        <dbReference type="Pfam" id="PF07539"/>
    </source>
</evidence>
<evidence type="ECO:0000313" key="3">
    <source>
        <dbReference type="Proteomes" id="UP001208570"/>
    </source>
</evidence>
<feature type="domain" description="U3 small nucleolar RNA-associated protein 20 N-terminal" evidence="1">
    <location>
        <begin position="100"/>
        <end position="179"/>
    </location>
</feature>
<dbReference type="GO" id="GO:0032040">
    <property type="term" value="C:small-subunit processome"/>
    <property type="evidence" value="ECO:0007669"/>
    <property type="project" value="TreeGrafter"/>
</dbReference>
<organism evidence="2 3">
    <name type="scientific">Paralvinella palmiformis</name>
    <dbReference type="NCBI Taxonomy" id="53620"/>
    <lineage>
        <taxon>Eukaryota</taxon>
        <taxon>Metazoa</taxon>
        <taxon>Spiralia</taxon>
        <taxon>Lophotrochozoa</taxon>
        <taxon>Annelida</taxon>
        <taxon>Polychaeta</taxon>
        <taxon>Sedentaria</taxon>
        <taxon>Canalipalpata</taxon>
        <taxon>Terebellida</taxon>
        <taxon>Terebelliformia</taxon>
        <taxon>Alvinellidae</taxon>
        <taxon>Paralvinella</taxon>
    </lineage>
</organism>
<keyword evidence="3" id="KW-1185">Reference proteome</keyword>